<dbReference type="SUPFAM" id="SSF50969">
    <property type="entry name" value="YVTN repeat-like/Quinoprotein amine dehydrogenase"/>
    <property type="match status" value="1"/>
</dbReference>
<evidence type="ECO:0000313" key="1">
    <source>
        <dbReference type="EMBL" id="GGI96516.1"/>
    </source>
</evidence>
<sequence length="464" mass="49357">MVSDANGDLFILDDSGKVFEVSPSGQVLHAWSLNAQAITVTADGRTLYASQVSGNDSSDFSSNETDIAIVDTTSGNVTNTITDQDLGLVKQMQVSSNSNTLYAVNDQGNFLVIDLTSGDILWEVSGKGLNSDHPFSTTDGVTLYVPCTYEKGVYAINTMLETGQFLVTDDISDVYGVIESPDGSKVYAVGMGTDFNIVELDTTTGSQTRVFTDPNLLSFGDVSIAENGDTLFVSGEDQRDWVPRIDVIDGTSGKILATIKNNKFNRIRSMLWSPTNSALDVLTDNGLFIYHATPSAGGNGTAKSGASSGNSYQQSSGENHLITLTLQPGWNLVDSYVANSLTGVVTYFWSGTSYISSSTNPVNAEWVYVKSARSITLPPPSDLSYSLTANAKVWTMIGNPFNEPVSVVLQSGDAAFTYDPMTKTYVPAQGGTLNLQPGQGAWLYSAAGGTYEVSIAPPPPPPSN</sequence>
<gene>
    <name evidence="1" type="ORF">GCM10010885_02820</name>
</gene>
<dbReference type="InterPro" id="IPR011044">
    <property type="entry name" value="Quino_amine_DH_bsu"/>
</dbReference>
<name>A0A917NEY2_9BACL</name>
<dbReference type="Proteomes" id="UP000637695">
    <property type="component" value="Unassembled WGS sequence"/>
</dbReference>
<dbReference type="EMBL" id="BMOY01000003">
    <property type="protein sequence ID" value="GGI96516.1"/>
    <property type="molecule type" value="Genomic_DNA"/>
</dbReference>
<keyword evidence="2" id="KW-1185">Reference proteome</keyword>
<dbReference type="InterPro" id="IPR015943">
    <property type="entry name" value="WD40/YVTN_repeat-like_dom_sf"/>
</dbReference>
<evidence type="ECO:0000313" key="2">
    <source>
        <dbReference type="Proteomes" id="UP000637695"/>
    </source>
</evidence>
<dbReference type="Gene3D" id="2.130.10.10">
    <property type="entry name" value="YVTN repeat-like/Quinoprotein amine dehydrogenase"/>
    <property type="match status" value="2"/>
</dbReference>
<proteinExistence type="predicted"/>
<reference evidence="1" key="1">
    <citation type="journal article" date="2014" name="Int. J. Syst. Evol. Microbiol.">
        <title>Complete genome sequence of Corynebacterium casei LMG S-19264T (=DSM 44701T), isolated from a smear-ripened cheese.</title>
        <authorList>
            <consortium name="US DOE Joint Genome Institute (JGI-PGF)"/>
            <person name="Walter F."/>
            <person name="Albersmeier A."/>
            <person name="Kalinowski J."/>
            <person name="Ruckert C."/>
        </authorList>
    </citation>
    <scope>NUCLEOTIDE SEQUENCE</scope>
    <source>
        <strain evidence="1">JCM 18487</strain>
    </source>
</reference>
<protein>
    <submittedName>
        <fullName evidence="1">Uncharacterized protein</fullName>
    </submittedName>
</protein>
<comment type="caution">
    <text evidence="1">The sequence shown here is derived from an EMBL/GenBank/DDBJ whole genome shotgun (WGS) entry which is preliminary data.</text>
</comment>
<organism evidence="1 2">
    <name type="scientific">Alicyclobacillus cellulosilyticus</name>
    <dbReference type="NCBI Taxonomy" id="1003997"/>
    <lineage>
        <taxon>Bacteria</taxon>
        <taxon>Bacillati</taxon>
        <taxon>Bacillota</taxon>
        <taxon>Bacilli</taxon>
        <taxon>Bacillales</taxon>
        <taxon>Alicyclobacillaceae</taxon>
        <taxon>Alicyclobacillus</taxon>
    </lineage>
</organism>
<dbReference type="AlphaFoldDB" id="A0A917NEY2"/>
<accession>A0A917NEY2</accession>
<reference evidence="1" key="2">
    <citation type="submission" date="2020-09" db="EMBL/GenBank/DDBJ databases">
        <authorList>
            <person name="Sun Q."/>
            <person name="Ohkuma M."/>
        </authorList>
    </citation>
    <scope>NUCLEOTIDE SEQUENCE</scope>
    <source>
        <strain evidence="1">JCM 18487</strain>
    </source>
</reference>